<evidence type="ECO:0000313" key="4">
    <source>
        <dbReference type="EMBL" id="AKK08758.1"/>
    </source>
</evidence>
<dbReference type="KEGG" id="cted:CTEST_06600"/>
<gene>
    <name evidence="4" type="ORF">CTEST_06600</name>
</gene>
<dbReference type="InterPro" id="IPR043839">
    <property type="entry name" value="PafC_HTH"/>
</dbReference>
<dbReference type="InterPro" id="IPR026881">
    <property type="entry name" value="WYL_dom"/>
</dbReference>
<dbReference type="PANTHER" id="PTHR34580:SF1">
    <property type="entry name" value="PROTEIN PAFC"/>
    <property type="match status" value="1"/>
</dbReference>
<evidence type="ECO:0000313" key="5">
    <source>
        <dbReference type="Proteomes" id="UP000035540"/>
    </source>
</evidence>
<feature type="domain" description="PafC HTH" evidence="2">
    <location>
        <begin position="13"/>
        <end position="124"/>
    </location>
</feature>
<dbReference type="PROSITE" id="PS52050">
    <property type="entry name" value="WYL"/>
    <property type="match status" value="1"/>
</dbReference>
<dbReference type="InterPro" id="IPR028349">
    <property type="entry name" value="PafC-like"/>
</dbReference>
<dbReference type="Proteomes" id="UP000035540">
    <property type="component" value="Chromosome"/>
</dbReference>
<proteinExistence type="predicted"/>
<sequence length="324" mass="35506">MATHQDSPAKLDSLVRSLNLLPYFQAHPERSIMEAAKDLGRTPGEILADLHRLTCTGVGQWPEELVDLTADYRAVMINNSQGMDRALRLTPTEAGALLLTLESLEAMPGLTDREAVLSAAAKLRGILAPKAVAVYDSLAADDPAETQPQELMRRALDAGRRVRFTYYSASSDTSTVRTVDPVRIFVNAGETYLTAWEETSGAHKHFRADRMSSVELLDEAAAPHLNQMAFDSKDPFGFRAVEEKAVLAVEPHATWLADYFPLTLGKTLIDGRVEATMPVGSREWFIRFVLGQSDRLSVIGPESLVNAVHQRAVAGLGAYDRTSD</sequence>
<dbReference type="PATRIC" id="fig|136857.5.peg.1312"/>
<feature type="domain" description="WCX" evidence="3">
    <location>
        <begin position="251"/>
        <end position="313"/>
    </location>
</feature>
<reference evidence="4 5" key="1">
    <citation type="journal article" date="2015" name="Genome Announc.">
        <title>Complete Genome Sequence of the Type Strain Corynebacterium testudinoris DSM 44614, Recovered from Necrotic Lesions in the Mouth of a Tortoise.</title>
        <authorList>
            <person name="Ruckert C."/>
            <person name="Kriete M."/>
            <person name="Jaenicke S."/>
            <person name="Winkler A."/>
            <person name="Tauch A."/>
        </authorList>
    </citation>
    <scope>NUCLEOTIDE SEQUENCE [LARGE SCALE GENOMIC DNA]</scope>
    <source>
        <strain evidence="4 5">DSM 44614</strain>
    </source>
</reference>
<dbReference type="PANTHER" id="PTHR34580">
    <property type="match status" value="1"/>
</dbReference>
<reference evidence="5" key="2">
    <citation type="submission" date="2015-05" db="EMBL/GenBank/DDBJ databases">
        <title>Complete genome sequence of Corynebacterium testudinoris DSM 44614, recovered from necrotic lesions in the mouth of a tortoise.</title>
        <authorList>
            <person name="Ruckert C."/>
            <person name="Albersmeier A."/>
            <person name="Winkler A."/>
            <person name="Tauch A."/>
        </authorList>
    </citation>
    <scope>NUCLEOTIDE SEQUENCE [LARGE SCALE GENOMIC DNA]</scope>
    <source>
        <strain evidence="5">DSM 44614</strain>
    </source>
</reference>
<dbReference type="EMBL" id="CP011545">
    <property type="protein sequence ID" value="AKK08758.1"/>
    <property type="molecule type" value="Genomic_DNA"/>
</dbReference>
<dbReference type="STRING" id="136857.CTEST_06600"/>
<dbReference type="Pfam" id="PF13280">
    <property type="entry name" value="WYL"/>
    <property type="match status" value="1"/>
</dbReference>
<name>A0A0G3HA34_9CORY</name>
<evidence type="ECO:0000259" key="3">
    <source>
        <dbReference type="Pfam" id="PF25583"/>
    </source>
</evidence>
<dbReference type="AlphaFoldDB" id="A0A0G3HA34"/>
<dbReference type="Pfam" id="PF19187">
    <property type="entry name" value="HTH_PafC"/>
    <property type="match status" value="1"/>
</dbReference>
<evidence type="ECO:0000259" key="2">
    <source>
        <dbReference type="Pfam" id="PF19187"/>
    </source>
</evidence>
<dbReference type="PIRSF" id="PIRSF016838">
    <property type="entry name" value="PafC"/>
    <property type="match status" value="1"/>
</dbReference>
<organism evidence="4 5">
    <name type="scientific">Corynebacterium testudinoris</name>
    <dbReference type="NCBI Taxonomy" id="136857"/>
    <lineage>
        <taxon>Bacteria</taxon>
        <taxon>Bacillati</taxon>
        <taxon>Actinomycetota</taxon>
        <taxon>Actinomycetes</taxon>
        <taxon>Mycobacteriales</taxon>
        <taxon>Corynebacteriaceae</taxon>
        <taxon>Corynebacterium</taxon>
    </lineage>
</organism>
<evidence type="ECO:0000259" key="1">
    <source>
        <dbReference type="Pfam" id="PF13280"/>
    </source>
</evidence>
<keyword evidence="5" id="KW-1185">Reference proteome</keyword>
<dbReference type="OrthoDB" id="5174471at2"/>
<dbReference type="Pfam" id="PF25583">
    <property type="entry name" value="WCX"/>
    <property type="match status" value="1"/>
</dbReference>
<dbReference type="RefSeq" id="WP_047253063.1">
    <property type="nucleotide sequence ID" value="NZ_CP011545.1"/>
</dbReference>
<accession>A0A0G3HA34</accession>
<dbReference type="InterPro" id="IPR057727">
    <property type="entry name" value="WCX_dom"/>
</dbReference>
<feature type="domain" description="WYL" evidence="1">
    <location>
        <begin position="152"/>
        <end position="216"/>
    </location>
</feature>
<protein>
    <submittedName>
        <fullName evidence="4">Putative transcriptional regulator</fullName>
    </submittedName>
</protein>
<dbReference type="InterPro" id="IPR051534">
    <property type="entry name" value="CBASS_pafABC_assoc_protein"/>
</dbReference>